<keyword evidence="7" id="KW-0255">Endonuclease</keyword>
<comment type="similarity">
    <text evidence="1 7">Belongs to the SbcD family.</text>
</comment>
<dbReference type="EMBL" id="AZCN01000027">
    <property type="protein sequence ID" value="KRK16916.1"/>
    <property type="molecule type" value="Genomic_DNA"/>
</dbReference>
<evidence type="ECO:0000259" key="9">
    <source>
        <dbReference type="Pfam" id="PF12320"/>
    </source>
</evidence>
<accession>A0A0R1FC22</accession>
<dbReference type="PATRIC" id="fig|913848.6.peg.1073"/>
<feature type="domain" description="Calcineurin-like phosphoesterase" evidence="8">
    <location>
        <begin position="20"/>
        <end position="232"/>
    </location>
</feature>
<dbReference type="GO" id="GO:0004519">
    <property type="term" value="F:endonuclease activity"/>
    <property type="evidence" value="ECO:0007669"/>
    <property type="project" value="UniProtKB-KW"/>
</dbReference>
<protein>
    <recommendedName>
        <fullName evidence="3 7">Nuclease SbcCD subunit D</fullName>
    </recommendedName>
</protein>
<comment type="caution">
    <text evidence="10">The sequence shown here is derived from an EMBL/GenBank/DDBJ whole genome shotgun (WGS) entry which is preliminary data.</text>
</comment>
<dbReference type="InterPro" id="IPR050535">
    <property type="entry name" value="DNA_Repair-Maintenance_Comp"/>
</dbReference>
<evidence type="ECO:0000313" key="10">
    <source>
        <dbReference type="EMBL" id="KRK16916.1"/>
    </source>
</evidence>
<dbReference type="eggNOG" id="COG0420">
    <property type="taxonomic scope" value="Bacteria"/>
</dbReference>
<dbReference type="Pfam" id="PF00149">
    <property type="entry name" value="Metallophos"/>
    <property type="match status" value="1"/>
</dbReference>
<evidence type="ECO:0000256" key="5">
    <source>
        <dbReference type="ARBA" id="ARBA00022801"/>
    </source>
</evidence>
<dbReference type="PANTHER" id="PTHR30337:SF0">
    <property type="entry name" value="NUCLEASE SBCCD SUBUNIT D"/>
    <property type="match status" value="1"/>
</dbReference>
<dbReference type="InterPro" id="IPR004843">
    <property type="entry name" value="Calcineurin-like_PHP"/>
</dbReference>
<evidence type="ECO:0000259" key="8">
    <source>
        <dbReference type="Pfam" id="PF00149"/>
    </source>
</evidence>
<evidence type="ECO:0000256" key="7">
    <source>
        <dbReference type="RuleBase" id="RU363069"/>
    </source>
</evidence>
<dbReference type="Proteomes" id="UP000051181">
    <property type="component" value="Unassembled WGS sequence"/>
</dbReference>
<dbReference type="InterPro" id="IPR026843">
    <property type="entry name" value="SbcD_C"/>
</dbReference>
<dbReference type="InterPro" id="IPR041796">
    <property type="entry name" value="Mre11_N"/>
</dbReference>
<sequence length="391" mass="43678">MISWYSLIIKTNAEKVGAQMRFLHTADWHIGKKLHGYELWTEQEDAFQQILALAQQKKVDAVVLAGDIYDRALPSEQAVATVNQMLQQINLTAQLPLLAISGNHDSATRLETGSPWFTATNFYLNTKLEQAFTPIELADTQFFLLPYFEPFAARQYFGDDKLRTIAQAMPKIVAAMQEKFKADKKHVLVAHFFAAGSQQSDSETKVTVGGLDAVPTDALAAFDYVALGHLHNETALHAERIKYSGSPLKFSVSEAQQQKGVWLIDTDPFQAEFLPLKPLRDVAEVTASFAQLTDPAYYGQLERDDYLAINLTDTKVIPNVMQELRKIYPYILSLSRENGREVTVTLTPQIRTLSPMALLADFFQETTTQSLTTKQEKLAAAALKAAQKDGE</sequence>
<feature type="domain" description="Nuclease SbcCD subunit D C-terminal" evidence="9">
    <location>
        <begin position="279"/>
        <end position="366"/>
    </location>
</feature>
<dbReference type="GO" id="GO:0006260">
    <property type="term" value="P:DNA replication"/>
    <property type="evidence" value="ECO:0007669"/>
    <property type="project" value="UniProtKB-KW"/>
</dbReference>
<dbReference type="NCBIfam" id="TIGR00619">
    <property type="entry name" value="sbcd"/>
    <property type="match status" value="1"/>
</dbReference>
<reference evidence="10 11" key="1">
    <citation type="journal article" date="2015" name="Genome Announc.">
        <title>Expanding the biotechnology potential of lactobacilli through comparative genomics of 213 strains and associated genera.</title>
        <authorList>
            <person name="Sun Z."/>
            <person name="Harris H.M."/>
            <person name="McCann A."/>
            <person name="Guo C."/>
            <person name="Argimon S."/>
            <person name="Zhang W."/>
            <person name="Yang X."/>
            <person name="Jeffery I.B."/>
            <person name="Cooney J.C."/>
            <person name="Kagawa T.F."/>
            <person name="Liu W."/>
            <person name="Song Y."/>
            <person name="Salvetti E."/>
            <person name="Wrobel A."/>
            <person name="Rasinkangas P."/>
            <person name="Parkhill J."/>
            <person name="Rea M.C."/>
            <person name="O'Sullivan O."/>
            <person name="Ritari J."/>
            <person name="Douillard F.P."/>
            <person name="Paul Ross R."/>
            <person name="Yang R."/>
            <person name="Briner A.E."/>
            <person name="Felis G.E."/>
            <person name="de Vos W.M."/>
            <person name="Barrangou R."/>
            <person name="Klaenhammer T.R."/>
            <person name="Caufield P.W."/>
            <person name="Cui Y."/>
            <person name="Zhang H."/>
            <person name="O'Toole P.W."/>
        </authorList>
    </citation>
    <scope>NUCLEOTIDE SEQUENCE [LARGE SCALE GENOMIC DNA]</scope>
    <source>
        <strain evidence="10 11">DSM 20001</strain>
    </source>
</reference>
<organism evidence="10 11">
    <name type="scientific">Loigolactobacillus coryniformis subsp. coryniformis KCTC 3167 = DSM 20001</name>
    <dbReference type="NCBI Taxonomy" id="913848"/>
    <lineage>
        <taxon>Bacteria</taxon>
        <taxon>Bacillati</taxon>
        <taxon>Bacillota</taxon>
        <taxon>Bacilli</taxon>
        <taxon>Lactobacillales</taxon>
        <taxon>Lactobacillaceae</taxon>
        <taxon>Loigolactobacillus</taxon>
    </lineage>
</organism>
<dbReference type="SUPFAM" id="SSF56300">
    <property type="entry name" value="Metallo-dependent phosphatases"/>
    <property type="match status" value="1"/>
</dbReference>
<comment type="function">
    <text evidence="7">SbcCD cleaves DNA hairpin structures. These structures can inhibit DNA replication and are intermediates in certain DNA recombination reactions. The complex acts as a 3'-&gt;5' double strand exonuclease that can open hairpins. It also has a 5' single-strand endonuclease activity.</text>
</comment>
<name>A0A0R1FC22_9LACO</name>
<dbReference type="PANTHER" id="PTHR30337">
    <property type="entry name" value="COMPONENT OF ATP-DEPENDENT DSDNA EXONUCLEASE"/>
    <property type="match status" value="1"/>
</dbReference>
<keyword evidence="6 7" id="KW-0269">Exonuclease</keyword>
<dbReference type="Gene3D" id="3.60.21.10">
    <property type="match status" value="1"/>
</dbReference>
<dbReference type="InterPro" id="IPR004593">
    <property type="entry name" value="SbcD"/>
</dbReference>
<dbReference type="AlphaFoldDB" id="A0A0R1FC22"/>
<evidence type="ECO:0000313" key="11">
    <source>
        <dbReference type="Proteomes" id="UP000051181"/>
    </source>
</evidence>
<dbReference type="CDD" id="cd00840">
    <property type="entry name" value="MPP_Mre11_N"/>
    <property type="match status" value="1"/>
</dbReference>
<dbReference type="InterPro" id="IPR029052">
    <property type="entry name" value="Metallo-depent_PP-like"/>
</dbReference>
<gene>
    <name evidence="7" type="primary">sbcD</name>
    <name evidence="10" type="ORF">FD22_GL001041</name>
</gene>
<proteinExistence type="inferred from homology"/>
<dbReference type="GO" id="GO:0008408">
    <property type="term" value="F:3'-5' exonuclease activity"/>
    <property type="evidence" value="ECO:0007669"/>
    <property type="project" value="InterPro"/>
</dbReference>
<evidence type="ECO:0000256" key="2">
    <source>
        <dbReference type="ARBA" id="ARBA00011322"/>
    </source>
</evidence>
<dbReference type="Pfam" id="PF12320">
    <property type="entry name" value="SbcD_C"/>
    <property type="match status" value="1"/>
</dbReference>
<evidence type="ECO:0000256" key="6">
    <source>
        <dbReference type="ARBA" id="ARBA00022839"/>
    </source>
</evidence>
<evidence type="ECO:0000256" key="4">
    <source>
        <dbReference type="ARBA" id="ARBA00022722"/>
    </source>
</evidence>
<evidence type="ECO:0000256" key="1">
    <source>
        <dbReference type="ARBA" id="ARBA00010555"/>
    </source>
</evidence>
<keyword evidence="5 7" id="KW-0378">Hydrolase</keyword>
<dbReference type="GO" id="GO:0006310">
    <property type="term" value="P:DNA recombination"/>
    <property type="evidence" value="ECO:0007669"/>
    <property type="project" value="UniProtKB-KW"/>
</dbReference>
<keyword evidence="4 7" id="KW-0540">Nuclease</keyword>
<evidence type="ECO:0000256" key="3">
    <source>
        <dbReference type="ARBA" id="ARBA00013365"/>
    </source>
</evidence>
<comment type="subunit">
    <text evidence="2 7">Heterodimer of SbcC and SbcD.</text>
</comment>
<keyword evidence="7" id="KW-0233">DNA recombination</keyword>
<keyword evidence="7" id="KW-0235">DNA replication</keyword>